<gene>
    <name evidence="1" type="primary">era</name>
    <name evidence="1" type="ORF">LDC_1605</name>
</gene>
<dbReference type="Gene3D" id="3.30.300.20">
    <property type="match status" value="1"/>
</dbReference>
<accession>D9PJ96</accession>
<comment type="caution">
    <text evidence="1">The sequence shown here is derived from an EMBL/GenBank/DDBJ whole genome shotgun (WGS) entry which is preliminary data.</text>
</comment>
<protein>
    <submittedName>
        <fullName evidence="1">GTP-binding protein Era</fullName>
    </submittedName>
</protein>
<dbReference type="SUPFAM" id="SSF52540">
    <property type="entry name" value="P-loop containing nucleoside triphosphate hydrolases"/>
    <property type="match status" value="1"/>
</dbReference>
<dbReference type="InterPro" id="IPR015946">
    <property type="entry name" value="KH_dom-like_a/b"/>
</dbReference>
<dbReference type="Gene3D" id="3.40.50.300">
    <property type="entry name" value="P-loop containing nucleotide triphosphate hydrolases"/>
    <property type="match status" value="1"/>
</dbReference>
<evidence type="ECO:0000313" key="1">
    <source>
        <dbReference type="EMBL" id="EFK96373.1"/>
    </source>
</evidence>
<name>D9PJ96_9ZZZZ</name>
<dbReference type="AlphaFoldDB" id="D9PJ96"/>
<reference evidence="1" key="2">
    <citation type="journal article" date="2011" name="Microb. Ecol.">
        <title>Taxonomic and Functional Metagenomic Profiling of the Microbial Community in the Anoxic Sediment of a Sub-saline Shallow Lake (Laguna de Carrizo, Central Spain).</title>
        <authorList>
            <person name="Ferrer M."/>
            <person name="Guazzaroni M.E."/>
            <person name="Richter M."/>
            <person name="Garcia-Salamanca A."/>
            <person name="Yarza P."/>
            <person name="Suarez-Suarez A."/>
            <person name="Solano J."/>
            <person name="Alcaide M."/>
            <person name="van Dillewijn P."/>
            <person name="Molina-Henares M.A."/>
            <person name="Lopez-Cortes N."/>
            <person name="Al-Ramahi Y."/>
            <person name="Guerrero C."/>
            <person name="Acosta A."/>
            <person name="de Eugenio L.I."/>
            <person name="Martinez V."/>
            <person name="Marques S."/>
            <person name="Rojo F."/>
            <person name="Santero E."/>
            <person name="Genilloud O."/>
            <person name="Perez-Perez J."/>
            <person name="Rossello-Mora R."/>
            <person name="Ramos J.L."/>
        </authorList>
    </citation>
    <scope>NUCLEOTIDE SEQUENCE</scope>
</reference>
<sequence length="114" mass="13576">MYFIDTSRESGVEEEFVKNLVEKTEKPLIRVYTKLDLKPKIEFEVDKNIAKISSITKEGFDDLIKKIKDNLEENTLLFPTDIYTKQDMFFRISEIIREKVFLHTKEELPHSIYV</sequence>
<dbReference type="EMBL" id="ADZX01000504">
    <property type="protein sequence ID" value="EFK96373.1"/>
    <property type="molecule type" value="Genomic_DNA"/>
</dbReference>
<reference evidence="1" key="1">
    <citation type="submission" date="2010-07" db="EMBL/GenBank/DDBJ databases">
        <authorList>
            <consortium name="CONSOLIDER consortium CSD2007-00005"/>
            <person name="Guazzaroni M.-E."/>
            <person name="Richter M."/>
            <person name="Garcia-Salamanca A."/>
            <person name="Yarza P."/>
            <person name="Ferrer M."/>
        </authorList>
    </citation>
    <scope>NUCLEOTIDE SEQUENCE</scope>
</reference>
<organism evidence="1">
    <name type="scientific">sediment metagenome</name>
    <dbReference type="NCBI Taxonomy" id="749907"/>
    <lineage>
        <taxon>unclassified sequences</taxon>
        <taxon>metagenomes</taxon>
        <taxon>ecological metagenomes</taxon>
    </lineage>
</organism>
<dbReference type="InterPro" id="IPR027417">
    <property type="entry name" value="P-loop_NTPase"/>
</dbReference>
<proteinExistence type="predicted"/>